<gene>
    <name evidence="1" type="ORF">D8U03_23655</name>
</gene>
<reference evidence="1" key="1">
    <citation type="submission" date="2018-10" db="EMBL/GenBank/DDBJ databases">
        <authorList>
            <consortium name="PulseNet: The National Subtyping Network for Foodborne Disease Surveillance"/>
            <person name="Tarr C.L."/>
            <person name="Trees E."/>
            <person name="Katz L.S."/>
            <person name="Carleton-Romer H.A."/>
            <person name="Stroika S."/>
            <person name="Kucerova Z."/>
            <person name="Roache K.F."/>
            <person name="Sabol A.L."/>
            <person name="Besser J."/>
            <person name="Gerner-Smidt P."/>
        </authorList>
    </citation>
    <scope>NUCLEOTIDE SEQUENCE</scope>
    <source>
        <strain evidence="1">PNUSAS056402</strain>
    </source>
</reference>
<comment type="caution">
    <text evidence="1">The sequence shown here is derived from an EMBL/GenBank/DDBJ whole genome shotgun (WGS) entry which is preliminary data.</text>
</comment>
<dbReference type="NCBIfam" id="TIGR04415">
    <property type="entry name" value="O_hepto_targRPT"/>
    <property type="match status" value="2"/>
</dbReference>
<protein>
    <submittedName>
        <fullName evidence="1">Uncharacterized protein</fullName>
    </submittedName>
</protein>
<organism evidence="1">
    <name type="scientific">Salmonella enterica</name>
    <name type="common">Salmonella choleraesuis</name>
    <dbReference type="NCBI Taxonomy" id="28901"/>
    <lineage>
        <taxon>Bacteria</taxon>
        <taxon>Pseudomonadati</taxon>
        <taxon>Pseudomonadota</taxon>
        <taxon>Gammaproteobacteria</taxon>
        <taxon>Enterobacterales</taxon>
        <taxon>Enterobacteriaceae</taxon>
        <taxon>Salmonella</taxon>
    </lineage>
</organism>
<accession>A0A5T3DH45</accession>
<proteinExistence type="predicted"/>
<feature type="non-terminal residue" evidence="1">
    <location>
        <position position="42"/>
    </location>
</feature>
<dbReference type="InterPro" id="IPR012332">
    <property type="entry name" value="Autotransporter_pectin_lyase_C"/>
</dbReference>
<evidence type="ECO:0000313" key="1">
    <source>
        <dbReference type="EMBL" id="EAN1687600.1"/>
    </source>
</evidence>
<dbReference type="Gene3D" id="2.160.20.20">
    <property type="match status" value="1"/>
</dbReference>
<dbReference type="AlphaFoldDB" id="A0A5T3DH45"/>
<name>A0A5T3DH45_SALER</name>
<dbReference type="EMBL" id="AACXGU010000125">
    <property type="protein sequence ID" value="EAN1687600.1"/>
    <property type="molecule type" value="Genomic_DNA"/>
</dbReference>
<sequence>MNSGGTQTLFDGAVSDNTIVNNSGVQNISSGAVANNTTLNSG</sequence>
<dbReference type="InterPro" id="IPR030930">
    <property type="entry name" value="AIDA"/>
</dbReference>